<name>A0ABT1X6V9_9PROT</name>
<evidence type="ECO:0000313" key="2">
    <source>
        <dbReference type="EMBL" id="MCR0983843.1"/>
    </source>
</evidence>
<dbReference type="PRINTS" id="PR00080">
    <property type="entry name" value="SDRFAMILY"/>
</dbReference>
<organism evidence="2 3">
    <name type="scientific">Roseomonas populi</name>
    <dbReference type="NCBI Taxonomy" id="3121582"/>
    <lineage>
        <taxon>Bacteria</taxon>
        <taxon>Pseudomonadati</taxon>
        <taxon>Pseudomonadota</taxon>
        <taxon>Alphaproteobacteria</taxon>
        <taxon>Acetobacterales</taxon>
        <taxon>Roseomonadaceae</taxon>
        <taxon>Roseomonas</taxon>
    </lineage>
</organism>
<dbReference type="Gene3D" id="3.40.50.720">
    <property type="entry name" value="NAD(P)-binding Rossmann-like Domain"/>
    <property type="match status" value="1"/>
</dbReference>
<keyword evidence="3" id="KW-1185">Reference proteome</keyword>
<proteinExistence type="inferred from homology"/>
<protein>
    <submittedName>
        <fullName evidence="2">SDR family oxidoreductase</fullName>
    </submittedName>
</protein>
<dbReference type="PANTHER" id="PTHR42760:SF122">
    <property type="entry name" value="NAD(P)-BINDING PROTEIN"/>
    <property type="match status" value="1"/>
</dbReference>
<dbReference type="RefSeq" id="WP_257717508.1">
    <property type="nucleotide sequence ID" value="NZ_JANJOU010000016.1"/>
</dbReference>
<dbReference type="PROSITE" id="PS00061">
    <property type="entry name" value="ADH_SHORT"/>
    <property type="match status" value="1"/>
</dbReference>
<dbReference type="EMBL" id="JANJOU010000016">
    <property type="protein sequence ID" value="MCR0983843.1"/>
    <property type="molecule type" value="Genomic_DNA"/>
</dbReference>
<dbReference type="Proteomes" id="UP001524642">
    <property type="component" value="Unassembled WGS sequence"/>
</dbReference>
<sequence length="264" mass="27746">MGERLRDRIALVFGAGSAGEGWSNGRAAAVAYAREGARVFALDLDLRSAEETAEIIRGEGNDVSALAADVTDPARMQAVVAEVLAAAGRVDILHNNVGFTRMGGPVEVEFEDWNRLLALNTAGVYLACKHVLPGMVERGRGAVINISSVASVGAGPYPQPLYGAAKAAVNGLTRGLAVRYAPSNVRINAIMPGVMDTPLIHQQIAGNYADREAMMAGRHARVPMGFMGNAWDVANAAVFLASDEARYITGVVLPVDGGLVCTMR</sequence>
<evidence type="ECO:0000256" key="1">
    <source>
        <dbReference type="ARBA" id="ARBA00006484"/>
    </source>
</evidence>
<dbReference type="PRINTS" id="PR00081">
    <property type="entry name" value="GDHRDH"/>
</dbReference>
<dbReference type="SUPFAM" id="SSF51735">
    <property type="entry name" value="NAD(P)-binding Rossmann-fold domains"/>
    <property type="match status" value="1"/>
</dbReference>
<dbReference type="InterPro" id="IPR020904">
    <property type="entry name" value="Sc_DH/Rdtase_CS"/>
</dbReference>
<dbReference type="InterPro" id="IPR036291">
    <property type="entry name" value="NAD(P)-bd_dom_sf"/>
</dbReference>
<comment type="caution">
    <text evidence="2">The sequence shown here is derived from an EMBL/GenBank/DDBJ whole genome shotgun (WGS) entry which is preliminary data.</text>
</comment>
<dbReference type="PANTHER" id="PTHR42760">
    <property type="entry name" value="SHORT-CHAIN DEHYDROGENASES/REDUCTASES FAMILY MEMBER"/>
    <property type="match status" value="1"/>
</dbReference>
<comment type="similarity">
    <text evidence="1">Belongs to the short-chain dehydrogenases/reductases (SDR) family.</text>
</comment>
<dbReference type="Pfam" id="PF13561">
    <property type="entry name" value="adh_short_C2"/>
    <property type="match status" value="1"/>
</dbReference>
<dbReference type="InterPro" id="IPR002347">
    <property type="entry name" value="SDR_fam"/>
</dbReference>
<evidence type="ECO:0000313" key="3">
    <source>
        <dbReference type="Proteomes" id="UP001524642"/>
    </source>
</evidence>
<accession>A0ABT1X6V9</accession>
<reference evidence="2 3" key="1">
    <citation type="submission" date="2022-06" db="EMBL/GenBank/DDBJ databases">
        <title>Roseomonas CN29.</title>
        <authorList>
            <person name="Cheng Y."/>
            <person name="He X."/>
        </authorList>
    </citation>
    <scope>NUCLEOTIDE SEQUENCE [LARGE SCALE GENOMIC DNA]</scope>
    <source>
        <strain evidence="2 3">CN29</strain>
    </source>
</reference>
<gene>
    <name evidence="2" type="ORF">NRP21_17445</name>
</gene>
<dbReference type="CDD" id="cd05233">
    <property type="entry name" value="SDR_c"/>
    <property type="match status" value="1"/>
</dbReference>